<reference evidence="2" key="2">
    <citation type="submission" date="2023-06" db="EMBL/GenBank/DDBJ databases">
        <authorList>
            <consortium name="Lawrence Berkeley National Laboratory"/>
            <person name="Haridas S."/>
            <person name="Hensen N."/>
            <person name="Bonometti L."/>
            <person name="Westerberg I."/>
            <person name="Brannstrom I.O."/>
            <person name="Guillou S."/>
            <person name="Cros-Aarteil S."/>
            <person name="Calhoun S."/>
            <person name="Kuo A."/>
            <person name="Mondo S."/>
            <person name="Pangilinan J."/>
            <person name="Riley R."/>
            <person name="Labutti K."/>
            <person name="Andreopoulos B."/>
            <person name="Lipzen A."/>
            <person name="Chen C."/>
            <person name="Yanf M."/>
            <person name="Daum C."/>
            <person name="Ng V."/>
            <person name="Clum A."/>
            <person name="Steindorff A."/>
            <person name="Ohm R."/>
            <person name="Martin F."/>
            <person name="Silar P."/>
            <person name="Natvig D."/>
            <person name="Lalanne C."/>
            <person name="Gautier V."/>
            <person name="Ament-Velasquez S.L."/>
            <person name="Kruys A."/>
            <person name="Hutchinson M.I."/>
            <person name="Powell A.J."/>
            <person name="Barry K."/>
            <person name="Miller A.N."/>
            <person name="Grigoriev I.V."/>
            <person name="Debuchy R."/>
            <person name="Gladieux P."/>
            <person name="Thoren M.H."/>
            <person name="Johannesson H."/>
        </authorList>
    </citation>
    <scope>NUCLEOTIDE SEQUENCE</scope>
    <source>
        <strain evidence="2">CBS 955.72</strain>
    </source>
</reference>
<keyword evidence="3" id="KW-1185">Reference proteome</keyword>
<dbReference type="EMBL" id="JAUIQD010000001">
    <property type="protein sequence ID" value="KAK3364191.1"/>
    <property type="molecule type" value="Genomic_DNA"/>
</dbReference>
<dbReference type="AlphaFoldDB" id="A0AAJ0HWX4"/>
<gene>
    <name evidence="2" type="ORF">B0T25DRAFT_627981</name>
</gene>
<evidence type="ECO:0000313" key="3">
    <source>
        <dbReference type="Proteomes" id="UP001275084"/>
    </source>
</evidence>
<proteinExistence type="predicted"/>
<protein>
    <submittedName>
        <fullName evidence="2">Uncharacterized protein</fullName>
    </submittedName>
</protein>
<evidence type="ECO:0000313" key="2">
    <source>
        <dbReference type="EMBL" id="KAK3364191.1"/>
    </source>
</evidence>
<feature type="signal peptide" evidence="1">
    <location>
        <begin position="1"/>
        <end position="15"/>
    </location>
</feature>
<evidence type="ECO:0000256" key="1">
    <source>
        <dbReference type="SAM" id="SignalP"/>
    </source>
</evidence>
<organism evidence="2 3">
    <name type="scientific">Lasiosphaeria hispida</name>
    <dbReference type="NCBI Taxonomy" id="260671"/>
    <lineage>
        <taxon>Eukaryota</taxon>
        <taxon>Fungi</taxon>
        <taxon>Dikarya</taxon>
        <taxon>Ascomycota</taxon>
        <taxon>Pezizomycotina</taxon>
        <taxon>Sordariomycetes</taxon>
        <taxon>Sordariomycetidae</taxon>
        <taxon>Sordariales</taxon>
        <taxon>Lasiosphaeriaceae</taxon>
        <taxon>Lasiosphaeria</taxon>
    </lineage>
</organism>
<name>A0AAJ0HWX4_9PEZI</name>
<dbReference type="Proteomes" id="UP001275084">
    <property type="component" value="Unassembled WGS sequence"/>
</dbReference>
<reference evidence="2" key="1">
    <citation type="journal article" date="2023" name="Mol. Phylogenet. Evol.">
        <title>Genome-scale phylogeny and comparative genomics of the fungal order Sordariales.</title>
        <authorList>
            <person name="Hensen N."/>
            <person name="Bonometti L."/>
            <person name="Westerberg I."/>
            <person name="Brannstrom I.O."/>
            <person name="Guillou S."/>
            <person name="Cros-Aarteil S."/>
            <person name="Calhoun S."/>
            <person name="Haridas S."/>
            <person name="Kuo A."/>
            <person name="Mondo S."/>
            <person name="Pangilinan J."/>
            <person name="Riley R."/>
            <person name="LaButti K."/>
            <person name="Andreopoulos B."/>
            <person name="Lipzen A."/>
            <person name="Chen C."/>
            <person name="Yan M."/>
            <person name="Daum C."/>
            <person name="Ng V."/>
            <person name="Clum A."/>
            <person name="Steindorff A."/>
            <person name="Ohm R.A."/>
            <person name="Martin F."/>
            <person name="Silar P."/>
            <person name="Natvig D.O."/>
            <person name="Lalanne C."/>
            <person name="Gautier V."/>
            <person name="Ament-Velasquez S.L."/>
            <person name="Kruys A."/>
            <person name="Hutchinson M.I."/>
            <person name="Powell A.J."/>
            <person name="Barry K."/>
            <person name="Miller A.N."/>
            <person name="Grigoriev I.V."/>
            <person name="Debuchy R."/>
            <person name="Gladieux P."/>
            <person name="Hiltunen Thoren M."/>
            <person name="Johannesson H."/>
        </authorList>
    </citation>
    <scope>NUCLEOTIDE SEQUENCE</scope>
    <source>
        <strain evidence="2">CBS 955.72</strain>
    </source>
</reference>
<sequence length="128" mass="14053">MLVFFVLPLLLGCLRRPRSPGKAELQNRKDIANIEAVNQERELQNRKDIASIEVSSRERIAHMQFQRDIYLAAYAASSRDTTRVPRLTAPPYGLAPSPLALEFPADIALIVSSSDGDATGSPDSSNTD</sequence>
<feature type="chain" id="PRO_5042509325" evidence="1">
    <location>
        <begin position="16"/>
        <end position="128"/>
    </location>
</feature>
<comment type="caution">
    <text evidence="2">The sequence shown here is derived from an EMBL/GenBank/DDBJ whole genome shotgun (WGS) entry which is preliminary data.</text>
</comment>
<keyword evidence="1" id="KW-0732">Signal</keyword>
<accession>A0AAJ0HWX4</accession>